<dbReference type="GO" id="GO:0002100">
    <property type="term" value="P:tRNA wobble adenosine to inosine editing"/>
    <property type="evidence" value="ECO:0007669"/>
    <property type="project" value="TreeGrafter"/>
</dbReference>
<feature type="domain" description="CMP/dCMP-type deaminase" evidence="4">
    <location>
        <begin position="82"/>
        <end position="212"/>
    </location>
</feature>
<proteinExistence type="predicted"/>
<dbReference type="SUPFAM" id="SSF53927">
    <property type="entry name" value="Cytidine deaminase-like"/>
    <property type="match status" value="1"/>
</dbReference>
<evidence type="ECO:0000256" key="1">
    <source>
        <dbReference type="ARBA" id="ARBA00022723"/>
    </source>
</evidence>
<keyword evidence="2" id="KW-0378">Hydrolase</keyword>
<dbReference type="GO" id="GO:0005634">
    <property type="term" value="C:nucleus"/>
    <property type="evidence" value="ECO:0007669"/>
    <property type="project" value="TreeGrafter"/>
</dbReference>
<dbReference type="EMBL" id="CP034457">
    <property type="protein sequence ID" value="QBM87887.1"/>
    <property type="molecule type" value="Genomic_DNA"/>
</dbReference>
<sequence>MFLSFIFSQINTQKIPKNLLILDPSSDQQSTHGMRLANRATGVWRSERCAPCTPSQDKHFFKKPPFPPKTNMSLVHRSVDLGKHFRNMALAVFVAFRALQNGETPVACVFIHEPSQTVLSYGCNDTNRSLNGTRHAEFMGIDEILEKNRLLGASPDKIASFFRDVTLYVTIEPCVMCALALQHIGIGKVYFGAANDRFGGNGTVVRAQNDSYLSFGGILRPEAISLLRNFYIQENDSAPVPKVKKNKDIDGKEFPENLEFAKYVTENEFAAEMGQERLARFYYKPNPSEELTPQFGEGYNFKNLLSEEDVNRIPDLPLLYPGLACDVVKDINTLVDVLPKVGDHGVVSLESDPELKKRKLEDSA</sequence>
<keyword evidence="1" id="KW-0479">Metal-binding</keyword>
<dbReference type="CDD" id="cd01285">
    <property type="entry name" value="nucleoside_deaminase"/>
    <property type="match status" value="1"/>
</dbReference>
<evidence type="ECO:0000256" key="3">
    <source>
        <dbReference type="ARBA" id="ARBA00022833"/>
    </source>
</evidence>
<gene>
    <name evidence="5" type="primary">MPUL0B11010</name>
    <name evidence="5" type="ORF">METSCH_B11010</name>
</gene>
<dbReference type="Proteomes" id="UP000292447">
    <property type="component" value="Chromosome II"/>
</dbReference>
<dbReference type="GO" id="GO:0052717">
    <property type="term" value="F:tRNA-specific adenosine-34 deaminase activity"/>
    <property type="evidence" value="ECO:0007669"/>
    <property type="project" value="TreeGrafter"/>
</dbReference>
<protein>
    <submittedName>
        <fullName evidence="5">tRNA-specific adenosine deaminase 2</fullName>
    </submittedName>
</protein>
<evidence type="ECO:0000313" key="6">
    <source>
        <dbReference type="Proteomes" id="UP000292447"/>
    </source>
</evidence>
<evidence type="ECO:0000313" key="5">
    <source>
        <dbReference type="EMBL" id="QBM87887.1"/>
    </source>
</evidence>
<dbReference type="Pfam" id="PF00383">
    <property type="entry name" value="dCMP_cyt_deam_1"/>
    <property type="match status" value="1"/>
</dbReference>
<dbReference type="PROSITE" id="PS00903">
    <property type="entry name" value="CYT_DCMP_DEAMINASES_1"/>
    <property type="match status" value="1"/>
</dbReference>
<dbReference type="InterPro" id="IPR002125">
    <property type="entry name" value="CMP_dCMP_dom"/>
</dbReference>
<evidence type="ECO:0000256" key="2">
    <source>
        <dbReference type="ARBA" id="ARBA00022801"/>
    </source>
</evidence>
<dbReference type="GO" id="GO:0005737">
    <property type="term" value="C:cytoplasm"/>
    <property type="evidence" value="ECO:0007669"/>
    <property type="project" value="TreeGrafter"/>
</dbReference>
<dbReference type="InterPro" id="IPR016192">
    <property type="entry name" value="APOBEC/CMP_deaminase_Zn-bd"/>
</dbReference>
<dbReference type="Gene3D" id="3.40.140.10">
    <property type="entry name" value="Cytidine Deaminase, domain 2"/>
    <property type="match status" value="1"/>
</dbReference>
<dbReference type="PROSITE" id="PS51747">
    <property type="entry name" value="CYT_DCMP_DEAMINASES_2"/>
    <property type="match status" value="1"/>
</dbReference>
<dbReference type="InterPro" id="IPR016193">
    <property type="entry name" value="Cytidine_deaminase-like"/>
</dbReference>
<keyword evidence="3" id="KW-0862">Zinc</keyword>
<accession>A0A4P6XKM0</accession>
<name>A0A4P6XKM0_9ASCO</name>
<dbReference type="STRING" id="2163413.A0A4P6XKM0"/>
<dbReference type="PANTHER" id="PTHR11079:SF149">
    <property type="entry name" value="TRNA-SPECIFIC ADENOSINE DEAMINASE 2"/>
    <property type="match status" value="1"/>
</dbReference>
<dbReference type="AlphaFoldDB" id="A0A4P6XKM0"/>
<dbReference type="GO" id="GO:0008270">
    <property type="term" value="F:zinc ion binding"/>
    <property type="evidence" value="ECO:0007669"/>
    <property type="project" value="InterPro"/>
</dbReference>
<reference evidence="6" key="1">
    <citation type="submission" date="2019-03" db="EMBL/GenBank/DDBJ databases">
        <title>Snf2 controls pulcherriminic acid biosynthesis and connects pigmentation and antifungal activity of the yeast Metschnikowia pulcherrima.</title>
        <authorList>
            <person name="Gore-Lloyd D."/>
            <person name="Sumann I."/>
            <person name="Brachmann A.O."/>
            <person name="Schneeberger K."/>
            <person name="Ortiz-Merino R.A."/>
            <person name="Moreno-Beltran M."/>
            <person name="Schlaefli M."/>
            <person name="Kirner P."/>
            <person name="Santos Kron A."/>
            <person name="Wolfe K.H."/>
            <person name="Piel J."/>
            <person name="Ahrens C.H."/>
            <person name="Henk D."/>
            <person name="Freimoser F.M."/>
        </authorList>
    </citation>
    <scope>NUCLEOTIDE SEQUENCE [LARGE SCALE GENOMIC DNA]</scope>
    <source>
        <strain evidence="6">APC 1.2</strain>
    </source>
</reference>
<organism evidence="5 6">
    <name type="scientific">Metschnikowia aff. pulcherrima</name>
    <dbReference type="NCBI Taxonomy" id="2163413"/>
    <lineage>
        <taxon>Eukaryota</taxon>
        <taxon>Fungi</taxon>
        <taxon>Dikarya</taxon>
        <taxon>Ascomycota</taxon>
        <taxon>Saccharomycotina</taxon>
        <taxon>Pichiomycetes</taxon>
        <taxon>Metschnikowiaceae</taxon>
        <taxon>Metschnikowia</taxon>
    </lineage>
</organism>
<evidence type="ECO:0000259" key="4">
    <source>
        <dbReference type="PROSITE" id="PS51747"/>
    </source>
</evidence>
<keyword evidence="6" id="KW-1185">Reference proteome</keyword>
<dbReference type="PANTHER" id="PTHR11079">
    <property type="entry name" value="CYTOSINE DEAMINASE FAMILY MEMBER"/>
    <property type="match status" value="1"/>
</dbReference>